<evidence type="ECO:0000313" key="2">
    <source>
        <dbReference type="EMBL" id="KKM70856.1"/>
    </source>
</evidence>
<accession>A0A0F9K878</accession>
<dbReference type="Gene3D" id="3.60.15.10">
    <property type="entry name" value="Ribonuclease Z/Hydroxyacylglutathione hydrolase-like"/>
    <property type="match status" value="1"/>
</dbReference>
<organism evidence="2">
    <name type="scientific">marine sediment metagenome</name>
    <dbReference type="NCBI Taxonomy" id="412755"/>
    <lineage>
        <taxon>unclassified sequences</taxon>
        <taxon>metagenomes</taxon>
        <taxon>ecological metagenomes</taxon>
    </lineage>
</organism>
<dbReference type="CDD" id="cd07726">
    <property type="entry name" value="ST1585-like_MBL-fold"/>
    <property type="match status" value="1"/>
</dbReference>
<comment type="caution">
    <text evidence="2">The sequence shown here is derived from an EMBL/GenBank/DDBJ whole genome shotgun (WGS) entry which is preliminary data.</text>
</comment>
<dbReference type="SUPFAM" id="SSF56281">
    <property type="entry name" value="Metallo-hydrolase/oxidoreductase"/>
    <property type="match status" value="1"/>
</dbReference>
<name>A0A0F9K878_9ZZZZ</name>
<proteinExistence type="predicted"/>
<dbReference type="InterPro" id="IPR001279">
    <property type="entry name" value="Metallo-B-lactamas"/>
</dbReference>
<dbReference type="InterPro" id="IPR037482">
    <property type="entry name" value="ST1585_MBL-fold"/>
</dbReference>
<reference evidence="2" key="1">
    <citation type="journal article" date="2015" name="Nature">
        <title>Complex archaea that bridge the gap between prokaryotes and eukaryotes.</title>
        <authorList>
            <person name="Spang A."/>
            <person name="Saw J.H."/>
            <person name="Jorgensen S.L."/>
            <person name="Zaremba-Niedzwiedzka K."/>
            <person name="Martijn J."/>
            <person name="Lind A.E."/>
            <person name="van Eijk R."/>
            <person name="Schleper C."/>
            <person name="Guy L."/>
            <person name="Ettema T.J."/>
        </authorList>
    </citation>
    <scope>NUCLEOTIDE SEQUENCE</scope>
</reference>
<dbReference type="SMART" id="SM00849">
    <property type="entry name" value="Lactamase_B"/>
    <property type="match status" value="1"/>
</dbReference>
<dbReference type="InterPro" id="IPR036866">
    <property type="entry name" value="RibonucZ/Hydroxyglut_hydro"/>
</dbReference>
<gene>
    <name evidence="2" type="ORF">LCGC14_1436520</name>
</gene>
<sequence length="301" mass="34663">MKPIVPDTNLYCINVGNFLNTWVYNNEDICFLVDPGPSNTTNLLKENLDSLKIGNKDLDYILLTHVHVDHAGGVGKLLNFFPQSKVICHPKGIKHLINPKKLWEGSLKVLGKEAEYYGKIDPVPEDRILSLKTIHNGEIKVVETLGHAPHHQSYIFKYFLFIGEACGHNYPSEKAIFIRPATPPIFDYDIYISSLQKLLKLDLSGFKICFPHFGMRDNAAMIIKIAQDQIKTWLKVINSFYNERNQPKFMEHLFTELLKVDKIYSNLKLLDKEIQLREPFIMRQSIAGIIGYIEKKRKYTS</sequence>
<dbReference type="EMBL" id="LAZR01009738">
    <property type="protein sequence ID" value="KKM70856.1"/>
    <property type="molecule type" value="Genomic_DNA"/>
</dbReference>
<feature type="domain" description="Metallo-beta-lactamase" evidence="1">
    <location>
        <begin position="18"/>
        <end position="212"/>
    </location>
</feature>
<evidence type="ECO:0000259" key="1">
    <source>
        <dbReference type="SMART" id="SM00849"/>
    </source>
</evidence>
<dbReference type="AlphaFoldDB" id="A0A0F9K878"/>
<dbReference type="Pfam" id="PF00753">
    <property type="entry name" value="Lactamase_B"/>
    <property type="match status" value="1"/>
</dbReference>
<dbReference type="PANTHER" id="PTHR42951:SF22">
    <property type="entry name" value="METALLO BETA-LACTAMASE SUPERFAMILY LIPOPROTEIN"/>
    <property type="match status" value="1"/>
</dbReference>
<dbReference type="PANTHER" id="PTHR42951">
    <property type="entry name" value="METALLO-BETA-LACTAMASE DOMAIN-CONTAINING"/>
    <property type="match status" value="1"/>
</dbReference>
<dbReference type="InterPro" id="IPR050855">
    <property type="entry name" value="NDM-1-like"/>
</dbReference>
<protein>
    <recommendedName>
        <fullName evidence="1">Metallo-beta-lactamase domain-containing protein</fullName>
    </recommendedName>
</protein>